<accession>A0A2H4J8H7</accession>
<dbReference type="EMBL" id="MF417928">
    <property type="protein sequence ID" value="ASN71562.1"/>
    <property type="molecule type" value="Genomic_DNA"/>
</dbReference>
<evidence type="ECO:0000313" key="1">
    <source>
        <dbReference type="EMBL" id="ASN71562.1"/>
    </source>
</evidence>
<organism evidence="1">
    <name type="scientific">uncultured Caudovirales phage</name>
    <dbReference type="NCBI Taxonomy" id="2100421"/>
    <lineage>
        <taxon>Viruses</taxon>
        <taxon>Duplodnaviria</taxon>
        <taxon>Heunggongvirae</taxon>
        <taxon>Uroviricota</taxon>
        <taxon>Caudoviricetes</taxon>
        <taxon>Peduoviridae</taxon>
        <taxon>Maltschvirus</taxon>
        <taxon>Maltschvirus maltsch</taxon>
    </lineage>
</organism>
<gene>
    <name evidence="1" type="ORF">10S8_6</name>
</gene>
<sequence>MENEELFVEGKPNLTHCPFCGKLVEIHGGPEEWKPTIFDPDSGGDPYYVDCNCGLHFSIGYCEIDEFIKAWNERHELVLCDYCANLGEDVNICLGCNNRSILSE</sequence>
<name>A0A2H4J8H7_9CAUD</name>
<reference evidence="1" key="1">
    <citation type="submission" date="2017-06" db="EMBL/GenBank/DDBJ databases">
        <title>Novel phages from South African skin metaviromes.</title>
        <authorList>
            <person name="van Zyl L.J."/>
            <person name="Abrahams Y."/>
            <person name="Stander E.A."/>
            <person name="Kirby B.M."/>
            <person name="Clavaud C."/>
            <person name="Farcet C."/>
            <person name="Breton L."/>
            <person name="Trindade M.I."/>
        </authorList>
    </citation>
    <scope>NUCLEOTIDE SEQUENCE</scope>
</reference>
<proteinExistence type="predicted"/>
<protein>
    <submittedName>
        <fullName evidence="1">Uncharacterized protein</fullName>
    </submittedName>
</protein>